<evidence type="ECO:0000256" key="1">
    <source>
        <dbReference type="SAM" id="MobiDB-lite"/>
    </source>
</evidence>
<dbReference type="AlphaFoldDB" id="A0A8X6J967"/>
<protein>
    <submittedName>
        <fullName evidence="2">Uncharacterized protein</fullName>
    </submittedName>
</protein>
<accession>A0A8X6J967</accession>
<reference evidence="2" key="1">
    <citation type="submission" date="2020-07" db="EMBL/GenBank/DDBJ databases">
        <title>Multicomponent nature underlies the extraordinary mechanical properties of spider dragline silk.</title>
        <authorList>
            <person name="Kono N."/>
            <person name="Nakamura H."/>
            <person name="Mori M."/>
            <person name="Yoshida Y."/>
            <person name="Ohtoshi R."/>
            <person name="Malay A.D."/>
            <person name="Moran D.A.P."/>
            <person name="Tomita M."/>
            <person name="Numata K."/>
            <person name="Arakawa K."/>
        </authorList>
    </citation>
    <scope>NUCLEOTIDE SEQUENCE</scope>
</reference>
<dbReference type="Proteomes" id="UP000887116">
    <property type="component" value="Unassembled WGS sequence"/>
</dbReference>
<name>A0A8X6J967_TRICU</name>
<comment type="caution">
    <text evidence="2">The sequence shown here is derived from an EMBL/GenBank/DDBJ whole genome shotgun (WGS) entry which is preliminary data.</text>
</comment>
<dbReference type="EMBL" id="BMAO01038590">
    <property type="protein sequence ID" value="GFR25815.1"/>
    <property type="molecule type" value="Genomic_DNA"/>
</dbReference>
<evidence type="ECO:0000313" key="3">
    <source>
        <dbReference type="Proteomes" id="UP000887116"/>
    </source>
</evidence>
<proteinExistence type="predicted"/>
<evidence type="ECO:0000313" key="2">
    <source>
        <dbReference type="EMBL" id="GFR25815.1"/>
    </source>
</evidence>
<feature type="region of interest" description="Disordered" evidence="1">
    <location>
        <begin position="75"/>
        <end position="97"/>
    </location>
</feature>
<keyword evidence="3" id="KW-1185">Reference proteome</keyword>
<sequence>MKNDQRVLTPTGFAKFYTELRHVNIPLEWISNKRLREQLLLSDANPVFTKITPYSPEIKKMAKLDRLRKLYFNPKEPSSFGGVKRLSKASGVHQHDV</sequence>
<organism evidence="2 3">
    <name type="scientific">Trichonephila clavata</name>
    <name type="common">Joro spider</name>
    <name type="synonym">Nephila clavata</name>
    <dbReference type="NCBI Taxonomy" id="2740835"/>
    <lineage>
        <taxon>Eukaryota</taxon>
        <taxon>Metazoa</taxon>
        <taxon>Ecdysozoa</taxon>
        <taxon>Arthropoda</taxon>
        <taxon>Chelicerata</taxon>
        <taxon>Arachnida</taxon>
        <taxon>Araneae</taxon>
        <taxon>Araneomorphae</taxon>
        <taxon>Entelegynae</taxon>
        <taxon>Araneoidea</taxon>
        <taxon>Nephilidae</taxon>
        <taxon>Trichonephila</taxon>
    </lineage>
</organism>
<gene>
    <name evidence="2" type="ORF">TNCT_365321</name>
</gene>